<dbReference type="AlphaFoldDB" id="A0A2P8D142"/>
<evidence type="ECO:0000256" key="2">
    <source>
        <dbReference type="ARBA" id="ARBA00023239"/>
    </source>
</evidence>
<dbReference type="PANTHER" id="PTHR28004:SF8">
    <property type="entry name" value="D-SERINE DEAMINASE"/>
    <property type="match status" value="1"/>
</dbReference>
<evidence type="ECO:0000313" key="5">
    <source>
        <dbReference type="Proteomes" id="UP000240542"/>
    </source>
</evidence>
<dbReference type="InterPro" id="IPR001608">
    <property type="entry name" value="Ala_racemase_N"/>
</dbReference>
<proteinExistence type="inferred from homology"/>
<sequence length="440" mass="46065">MTGSAATPGRSPGDASPLDDGAVGLRFKGLPPDAADLTLAEIGAERRNLFAGGFTFPALVLREAALRHNAALMARYTDERGLSLAPHLKTTSSPDIARYALDEGAWGVTVATPFQARVFMAAGCTRVLLANQLVDRAFAREAAAWLAADDEREFYCYVDSAEGAALLADAFTGAAPRRPLPVLVELGHEGGRGGCRTGDAVRAVAEAVRSHPELALAGVSGYEGSVSHSRGADGLDAVRAYLRRLDAAARTVAPLAHPALPELVVSAGGSLYFDLVAEVLTGGPADGKQRRVVARPGAYLTHDEGLYHDLSPLDGDAGSADPALRLLPAIEVWAPVLTRPEPGLVILGAGRRDLNFDEGMPTAAAARDHRGGAPRPLTGCEVTALNDQHAYLRVPASLDLSPGDLVRLGISHPCTAHDRWLTALIATGDDTVSAVARCYF</sequence>
<dbReference type="SUPFAM" id="SSF51419">
    <property type="entry name" value="PLP-binding barrel"/>
    <property type="match status" value="1"/>
</dbReference>
<feature type="domain" description="D-serine dehydratase-like" evidence="3">
    <location>
        <begin position="329"/>
        <end position="427"/>
    </location>
</feature>
<keyword evidence="2" id="KW-0456">Lyase</keyword>
<organism evidence="4 5">
    <name type="scientific">Murinocardiopsis flavida</name>
    <dbReference type="NCBI Taxonomy" id="645275"/>
    <lineage>
        <taxon>Bacteria</taxon>
        <taxon>Bacillati</taxon>
        <taxon>Actinomycetota</taxon>
        <taxon>Actinomycetes</taxon>
        <taxon>Streptosporangiales</taxon>
        <taxon>Nocardiopsidaceae</taxon>
        <taxon>Murinocardiopsis</taxon>
    </lineage>
</organism>
<reference evidence="4 5" key="1">
    <citation type="submission" date="2018-03" db="EMBL/GenBank/DDBJ databases">
        <title>Genomic Encyclopedia of Archaeal and Bacterial Type Strains, Phase II (KMG-II): from individual species to whole genera.</title>
        <authorList>
            <person name="Goeker M."/>
        </authorList>
    </citation>
    <scope>NUCLEOTIDE SEQUENCE [LARGE SCALE GENOMIC DNA]</scope>
    <source>
        <strain evidence="4 5">DSM 45312</strain>
    </source>
</reference>
<protein>
    <submittedName>
        <fullName evidence="4">D-serine deaminase-like pyridoxal phosphate-dependent protein</fullName>
    </submittedName>
</protein>
<dbReference type="SMART" id="SM01119">
    <property type="entry name" value="D-ser_dehydrat"/>
    <property type="match status" value="1"/>
</dbReference>
<dbReference type="Pfam" id="PF14031">
    <property type="entry name" value="D-ser_dehydrat"/>
    <property type="match status" value="1"/>
</dbReference>
<dbReference type="GO" id="GO:0016829">
    <property type="term" value="F:lyase activity"/>
    <property type="evidence" value="ECO:0007669"/>
    <property type="project" value="UniProtKB-KW"/>
</dbReference>
<dbReference type="InterPro" id="IPR042208">
    <property type="entry name" value="D-ser_dehydrat-like_sf"/>
</dbReference>
<comment type="caution">
    <text evidence="4">The sequence shown here is derived from an EMBL/GenBank/DDBJ whole genome shotgun (WGS) entry which is preliminary data.</text>
</comment>
<dbReference type="OrthoDB" id="9811417at2"/>
<name>A0A2P8D142_9ACTN</name>
<evidence type="ECO:0000259" key="3">
    <source>
        <dbReference type="SMART" id="SM01119"/>
    </source>
</evidence>
<dbReference type="RefSeq" id="WP_106585712.1">
    <property type="nucleotide sequence ID" value="NZ_PYGA01000021.1"/>
</dbReference>
<dbReference type="EMBL" id="PYGA01000021">
    <property type="protein sequence ID" value="PSK90934.1"/>
    <property type="molecule type" value="Genomic_DNA"/>
</dbReference>
<dbReference type="Proteomes" id="UP000240542">
    <property type="component" value="Unassembled WGS sequence"/>
</dbReference>
<dbReference type="PANTHER" id="PTHR28004">
    <property type="entry name" value="ZGC:162816-RELATED"/>
    <property type="match status" value="1"/>
</dbReference>
<dbReference type="InterPro" id="IPR051466">
    <property type="entry name" value="D-amino_acid_metab_enzyme"/>
</dbReference>
<gene>
    <name evidence="4" type="ORF">CLV63_12160</name>
</gene>
<keyword evidence="5" id="KW-1185">Reference proteome</keyword>
<comment type="similarity">
    <text evidence="1">Belongs to the DSD1 family.</text>
</comment>
<dbReference type="InterPro" id="IPR026956">
    <property type="entry name" value="D-ser_dehydrat-like_dom"/>
</dbReference>
<dbReference type="InterPro" id="IPR029066">
    <property type="entry name" value="PLP-binding_barrel"/>
</dbReference>
<dbReference type="Gene3D" id="3.20.20.10">
    <property type="entry name" value="Alanine racemase"/>
    <property type="match status" value="1"/>
</dbReference>
<dbReference type="Pfam" id="PF01168">
    <property type="entry name" value="Ala_racemase_N"/>
    <property type="match status" value="1"/>
</dbReference>
<dbReference type="Gene3D" id="2.40.37.20">
    <property type="entry name" value="D-serine dehydratase-like domain"/>
    <property type="match status" value="1"/>
</dbReference>
<accession>A0A2P8D142</accession>
<evidence type="ECO:0000313" key="4">
    <source>
        <dbReference type="EMBL" id="PSK90934.1"/>
    </source>
</evidence>
<evidence type="ECO:0000256" key="1">
    <source>
        <dbReference type="ARBA" id="ARBA00005323"/>
    </source>
</evidence>